<accession>A0ABS8V0P0</accession>
<gene>
    <name evidence="1" type="ORF">HAX54_024935</name>
</gene>
<protein>
    <submittedName>
        <fullName evidence="1">Uncharacterized protein</fullName>
    </submittedName>
</protein>
<proteinExistence type="predicted"/>
<keyword evidence="2" id="KW-1185">Reference proteome</keyword>
<evidence type="ECO:0000313" key="2">
    <source>
        <dbReference type="Proteomes" id="UP000823775"/>
    </source>
</evidence>
<dbReference type="Proteomes" id="UP000823775">
    <property type="component" value="Unassembled WGS sequence"/>
</dbReference>
<organism evidence="1 2">
    <name type="scientific">Datura stramonium</name>
    <name type="common">Jimsonweed</name>
    <name type="synonym">Common thornapple</name>
    <dbReference type="NCBI Taxonomy" id="4076"/>
    <lineage>
        <taxon>Eukaryota</taxon>
        <taxon>Viridiplantae</taxon>
        <taxon>Streptophyta</taxon>
        <taxon>Embryophyta</taxon>
        <taxon>Tracheophyta</taxon>
        <taxon>Spermatophyta</taxon>
        <taxon>Magnoliopsida</taxon>
        <taxon>eudicotyledons</taxon>
        <taxon>Gunneridae</taxon>
        <taxon>Pentapetalae</taxon>
        <taxon>asterids</taxon>
        <taxon>lamiids</taxon>
        <taxon>Solanales</taxon>
        <taxon>Solanaceae</taxon>
        <taxon>Solanoideae</taxon>
        <taxon>Datureae</taxon>
        <taxon>Datura</taxon>
    </lineage>
</organism>
<dbReference type="EMBL" id="JACEIK010003023">
    <property type="protein sequence ID" value="MCD9639942.1"/>
    <property type="molecule type" value="Genomic_DNA"/>
</dbReference>
<name>A0ABS8V0P0_DATST</name>
<feature type="non-terminal residue" evidence="1">
    <location>
        <position position="56"/>
    </location>
</feature>
<reference evidence="1 2" key="1">
    <citation type="journal article" date="2021" name="BMC Genomics">
        <title>Datura genome reveals duplications of psychoactive alkaloid biosynthetic genes and high mutation rate following tissue culture.</title>
        <authorList>
            <person name="Rajewski A."/>
            <person name="Carter-House D."/>
            <person name="Stajich J."/>
            <person name="Litt A."/>
        </authorList>
    </citation>
    <scope>NUCLEOTIDE SEQUENCE [LARGE SCALE GENOMIC DNA]</scope>
    <source>
        <strain evidence="1">AR-01</strain>
    </source>
</reference>
<sequence>ARVRGEHLDEQSAKGMNHERGLIMQDVAEKVLEFDALLLELEWGPLVKDPCNVNEA</sequence>
<comment type="caution">
    <text evidence="1">The sequence shown here is derived from an EMBL/GenBank/DDBJ whole genome shotgun (WGS) entry which is preliminary data.</text>
</comment>
<evidence type="ECO:0000313" key="1">
    <source>
        <dbReference type="EMBL" id="MCD9639942.1"/>
    </source>
</evidence>
<feature type="non-terminal residue" evidence="1">
    <location>
        <position position="1"/>
    </location>
</feature>